<dbReference type="EMBL" id="BANX01000020">
    <property type="protein sequence ID" value="GAC68942.1"/>
    <property type="molecule type" value="Genomic_DNA"/>
</dbReference>
<reference evidence="1 2" key="1">
    <citation type="submission" date="2013-01" db="EMBL/GenBank/DDBJ databases">
        <title>Whole genome shotgun sequence of Gordonia soli NBRC 108243.</title>
        <authorList>
            <person name="Isaki-Nakamura S."/>
            <person name="Hosoyama A."/>
            <person name="Tsuchikane K."/>
            <person name="Ando Y."/>
            <person name="Baba S."/>
            <person name="Ohji S."/>
            <person name="Hamada M."/>
            <person name="Tamura T."/>
            <person name="Yamazoe A."/>
            <person name="Yamazaki S."/>
            <person name="Fujita N."/>
        </authorList>
    </citation>
    <scope>NUCLEOTIDE SEQUENCE [LARGE SCALE GENOMIC DNA]</scope>
    <source>
        <strain evidence="1 2">NBRC 108243</strain>
    </source>
</reference>
<keyword evidence="2" id="KW-1185">Reference proteome</keyword>
<sequence length="166" mass="18068">MTDRSRADQVMTAIMEAVTVGRSGDTDSAATSLTDIWTRIGPDGDALHRCTVAHHLADLQDHPADSLVWNVRALDAADSLTDSRVRDHHDDLRVAGFYPSLYLNLADDHRRLGAVETARRHLTQARERLGVLADDDYGRLVQTGVDRVGAAVDAGETGALESDPTR</sequence>
<dbReference type="STRING" id="1223545.GS4_20_00070"/>
<name>M0QNE5_9ACTN</name>
<protein>
    <recommendedName>
        <fullName evidence="3">Tetratricopeptide repeat protein</fullName>
    </recommendedName>
</protein>
<accession>M0QNE5</accession>
<dbReference type="Proteomes" id="UP000011666">
    <property type="component" value="Unassembled WGS sequence"/>
</dbReference>
<evidence type="ECO:0008006" key="3">
    <source>
        <dbReference type="Google" id="ProtNLM"/>
    </source>
</evidence>
<dbReference type="AlphaFoldDB" id="M0QNE5"/>
<organism evidence="1 2">
    <name type="scientific">Gordonia soli NBRC 108243</name>
    <dbReference type="NCBI Taxonomy" id="1223545"/>
    <lineage>
        <taxon>Bacteria</taxon>
        <taxon>Bacillati</taxon>
        <taxon>Actinomycetota</taxon>
        <taxon>Actinomycetes</taxon>
        <taxon>Mycobacteriales</taxon>
        <taxon>Gordoniaceae</taxon>
        <taxon>Gordonia</taxon>
    </lineage>
</organism>
<evidence type="ECO:0000313" key="1">
    <source>
        <dbReference type="EMBL" id="GAC68942.1"/>
    </source>
</evidence>
<dbReference type="eggNOG" id="COG1219">
    <property type="taxonomic scope" value="Bacteria"/>
</dbReference>
<dbReference type="RefSeq" id="WP_007621523.1">
    <property type="nucleotide sequence ID" value="NZ_BANX01000020.1"/>
</dbReference>
<evidence type="ECO:0000313" key="2">
    <source>
        <dbReference type="Proteomes" id="UP000011666"/>
    </source>
</evidence>
<gene>
    <name evidence="1" type="ORF">GS4_20_00070</name>
</gene>
<proteinExistence type="predicted"/>
<comment type="caution">
    <text evidence="1">The sequence shown here is derived from an EMBL/GenBank/DDBJ whole genome shotgun (WGS) entry which is preliminary data.</text>
</comment>